<reference evidence="2 3" key="1">
    <citation type="journal article" date="2014" name="Genome Announc.">
        <title>Genome Sequence of the Microsporidian Species Nematocida sp1 Strain ERTm6 (ATCC PRA-372).</title>
        <authorList>
            <person name="Bakowski M.A."/>
            <person name="Priest M."/>
            <person name="Young S."/>
            <person name="Cuomo C.A."/>
            <person name="Troemel E.R."/>
        </authorList>
    </citation>
    <scope>NUCLEOTIDE SEQUENCE [LARGE SCALE GENOMIC DNA]</scope>
    <source>
        <strain evidence="2 3">ERTm6</strain>
    </source>
</reference>
<sequence>VQAYCRMCINQDILLGSLQAYLSLSLDLAKSLFKSQEYSEEETNWLKINLNGIIHRGKFKTILQMVNGKGGGEEWVRKMVSQGVTESIAVFRIFKSLMLAYPERNEFYSEVLQECMAAREKYFYANTNALISLIQAVECTSSDCKLKNHFISGYSKDARYYGLYTLEEIYERIGYEGIFWFVSKNHKAMSQRLLRSLIFHWNTLLENDIFIENNLPCSHLFDHSYSYRMSVRDHRINANEVIYEYSNLRDNFIMYLENTQEPPVYKEMFYETQYEAERKVKRVPKIMIKRKIKELLRGKRKNYTMLAVIIVILIVFLLDIAYTELYKAIPIAIYRILQLALYITLRLSTVAQRLEKEVSTAGVYMLI</sequence>
<evidence type="ECO:0000313" key="3">
    <source>
        <dbReference type="Proteomes" id="UP000054524"/>
    </source>
</evidence>
<dbReference type="RefSeq" id="XP_052905969.1">
    <property type="nucleotide sequence ID" value="XM_053048144.1"/>
</dbReference>
<dbReference type="AlphaFoldDB" id="A0A086J5J6"/>
<feature type="transmembrane region" description="Helical" evidence="1">
    <location>
        <begin position="328"/>
        <end position="345"/>
    </location>
</feature>
<dbReference type="HOGENOM" id="CLU_767455_0_0_1"/>
<proteinExistence type="predicted"/>
<dbReference type="GeneID" id="77675466"/>
<keyword evidence="1" id="KW-0472">Membrane</keyword>
<feature type="transmembrane region" description="Helical" evidence="1">
    <location>
        <begin position="303"/>
        <end position="322"/>
    </location>
</feature>
<dbReference type="EMBL" id="AKIJ01000001">
    <property type="protein sequence ID" value="KFG27414.1"/>
    <property type="molecule type" value="Genomic_DNA"/>
</dbReference>
<keyword evidence="1" id="KW-1133">Transmembrane helix</keyword>
<name>A0A086J5J6_NEMA1</name>
<evidence type="ECO:0000313" key="2">
    <source>
        <dbReference type="EMBL" id="KFG27414.1"/>
    </source>
</evidence>
<accession>A0A086J5J6</accession>
<gene>
    <name evidence="2" type="ORF">NESG_00493</name>
</gene>
<comment type="caution">
    <text evidence="2">The sequence shown here is derived from an EMBL/GenBank/DDBJ whole genome shotgun (WGS) entry which is preliminary data.</text>
</comment>
<organism evidence="2 3">
    <name type="scientific">Nematocida ausubeli (strain ATCC PRA-371 / ERTm2)</name>
    <name type="common">Nematode killer fungus</name>
    <dbReference type="NCBI Taxonomy" id="1913371"/>
    <lineage>
        <taxon>Eukaryota</taxon>
        <taxon>Fungi</taxon>
        <taxon>Fungi incertae sedis</taxon>
        <taxon>Microsporidia</taxon>
        <taxon>Nematocida</taxon>
    </lineage>
</organism>
<feature type="non-terminal residue" evidence="2">
    <location>
        <position position="1"/>
    </location>
</feature>
<protein>
    <submittedName>
        <fullName evidence="2">Uncharacterized protein</fullName>
    </submittedName>
</protein>
<dbReference type="Proteomes" id="UP000054524">
    <property type="component" value="Unassembled WGS sequence"/>
</dbReference>
<keyword evidence="3" id="KW-1185">Reference proteome</keyword>
<keyword evidence="1" id="KW-0812">Transmembrane</keyword>
<evidence type="ECO:0000256" key="1">
    <source>
        <dbReference type="SAM" id="Phobius"/>
    </source>
</evidence>